<accession>A0A1I4GAH6</accession>
<dbReference type="GO" id="GO:0004126">
    <property type="term" value="F:cytidine deaminase activity"/>
    <property type="evidence" value="ECO:0007669"/>
    <property type="project" value="UniProtKB-UniRule"/>
</dbReference>
<organism evidence="16 17">
    <name type="scientific">Halanaerobium salsuginis</name>
    <dbReference type="NCBI Taxonomy" id="29563"/>
    <lineage>
        <taxon>Bacteria</taxon>
        <taxon>Bacillati</taxon>
        <taxon>Bacillota</taxon>
        <taxon>Clostridia</taxon>
        <taxon>Halanaerobiales</taxon>
        <taxon>Halanaerobiaceae</taxon>
        <taxon>Halanaerobium</taxon>
    </lineage>
</organism>
<protein>
    <recommendedName>
        <fullName evidence="5 14">Cytidine deaminase</fullName>
        <ecNumber evidence="4 14">3.5.4.5</ecNumber>
    </recommendedName>
    <alternativeName>
        <fullName evidence="9 14">Cytidine aminohydrolase</fullName>
    </alternativeName>
</protein>
<dbReference type="GO" id="GO:0005829">
    <property type="term" value="C:cytosol"/>
    <property type="evidence" value="ECO:0007669"/>
    <property type="project" value="TreeGrafter"/>
</dbReference>
<dbReference type="CDD" id="cd01283">
    <property type="entry name" value="cytidine_deaminase"/>
    <property type="match status" value="1"/>
</dbReference>
<comment type="catalytic activity">
    <reaction evidence="11 14">
        <text>cytidine + H2O + H(+) = uridine + NH4(+)</text>
        <dbReference type="Rhea" id="RHEA:16069"/>
        <dbReference type="ChEBI" id="CHEBI:15377"/>
        <dbReference type="ChEBI" id="CHEBI:15378"/>
        <dbReference type="ChEBI" id="CHEBI:16704"/>
        <dbReference type="ChEBI" id="CHEBI:17562"/>
        <dbReference type="ChEBI" id="CHEBI:28938"/>
        <dbReference type="EC" id="3.5.4.5"/>
    </reaction>
</comment>
<dbReference type="OrthoDB" id="9795347at2"/>
<comment type="catalytic activity">
    <reaction evidence="10 14">
        <text>2'-deoxycytidine + H2O + H(+) = 2'-deoxyuridine + NH4(+)</text>
        <dbReference type="Rhea" id="RHEA:13433"/>
        <dbReference type="ChEBI" id="CHEBI:15377"/>
        <dbReference type="ChEBI" id="CHEBI:15378"/>
        <dbReference type="ChEBI" id="CHEBI:15698"/>
        <dbReference type="ChEBI" id="CHEBI:16450"/>
        <dbReference type="ChEBI" id="CHEBI:28938"/>
        <dbReference type="EC" id="3.5.4.5"/>
    </reaction>
</comment>
<dbReference type="PANTHER" id="PTHR11644">
    <property type="entry name" value="CYTIDINE DEAMINASE"/>
    <property type="match status" value="1"/>
</dbReference>
<evidence type="ECO:0000256" key="10">
    <source>
        <dbReference type="ARBA" id="ARBA00049252"/>
    </source>
</evidence>
<gene>
    <name evidence="16" type="ORF">SAMN02983006_00647</name>
</gene>
<dbReference type="PROSITE" id="PS51747">
    <property type="entry name" value="CYT_DCMP_DEAMINASES_2"/>
    <property type="match status" value="1"/>
</dbReference>
<dbReference type="GO" id="GO:0008270">
    <property type="term" value="F:zinc ion binding"/>
    <property type="evidence" value="ECO:0007669"/>
    <property type="project" value="UniProtKB-UniRule"/>
</dbReference>
<dbReference type="InterPro" id="IPR002125">
    <property type="entry name" value="CMP_dCMP_dom"/>
</dbReference>
<keyword evidence="8 13" id="KW-0862">Zinc</keyword>
<evidence type="ECO:0000256" key="7">
    <source>
        <dbReference type="ARBA" id="ARBA00022801"/>
    </source>
</evidence>
<keyword evidence="7 14" id="KW-0378">Hydrolase</keyword>
<dbReference type="InterPro" id="IPR016193">
    <property type="entry name" value="Cytidine_deaminase-like"/>
</dbReference>
<dbReference type="FunFam" id="3.40.140.10:FF:000008">
    <property type="entry name" value="Cytidine deaminase"/>
    <property type="match status" value="1"/>
</dbReference>
<feature type="binding site" evidence="13">
    <location>
        <position position="89"/>
    </location>
    <ligand>
        <name>Zn(2+)</name>
        <dbReference type="ChEBI" id="CHEBI:29105"/>
        <note>catalytic</note>
    </ligand>
</feature>
<evidence type="ECO:0000256" key="1">
    <source>
        <dbReference type="ARBA" id="ARBA00001947"/>
    </source>
</evidence>
<dbReference type="SUPFAM" id="SSF53927">
    <property type="entry name" value="Cytidine deaminase-like"/>
    <property type="match status" value="1"/>
</dbReference>
<comment type="function">
    <text evidence="2 14">This enzyme scavenges exogenous and endogenous cytidine and 2'-deoxycytidine for UMP synthesis.</text>
</comment>
<keyword evidence="6 13" id="KW-0479">Metal-binding</keyword>
<evidence type="ECO:0000256" key="3">
    <source>
        <dbReference type="ARBA" id="ARBA00006576"/>
    </source>
</evidence>
<name>A0A1I4GAH6_9FIRM</name>
<feature type="domain" description="CMP/dCMP-type deaminase" evidence="15">
    <location>
        <begin position="4"/>
        <end position="131"/>
    </location>
</feature>
<proteinExistence type="inferred from homology"/>
<dbReference type="EC" id="3.5.4.5" evidence="4 14"/>
<evidence type="ECO:0000256" key="14">
    <source>
        <dbReference type="RuleBase" id="RU364006"/>
    </source>
</evidence>
<dbReference type="PROSITE" id="PS00903">
    <property type="entry name" value="CYT_DCMP_DEAMINASES_1"/>
    <property type="match status" value="1"/>
</dbReference>
<feature type="binding site" evidence="13">
    <location>
        <position position="92"/>
    </location>
    <ligand>
        <name>Zn(2+)</name>
        <dbReference type="ChEBI" id="CHEBI:29105"/>
        <note>catalytic</note>
    </ligand>
</feature>
<dbReference type="GO" id="GO:0055086">
    <property type="term" value="P:nucleobase-containing small molecule metabolic process"/>
    <property type="evidence" value="ECO:0007669"/>
    <property type="project" value="UniProtKB-ARBA"/>
</dbReference>
<dbReference type="Proteomes" id="UP000199006">
    <property type="component" value="Unassembled WGS sequence"/>
</dbReference>
<evidence type="ECO:0000256" key="6">
    <source>
        <dbReference type="ARBA" id="ARBA00022723"/>
    </source>
</evidence>
<feature type="active site" description="Proton donor" evidence="12">
    <location>
        <position position="58"/>
    </location>
</feature>
<evidence type="ECO:0000259" key="15">
    <source>
        <dbReference type="PROSITE" id="PS51747"/>
    </source>
</evidence>
<dbReference type="Gene3D" id="3.40.140.10">
    <property type="entry name" value="Cytidine Deaminase, domain 2"/>
    <property type="match status" value="1"/>
</dbReference>
<evidence type="ECO:0000256" key="9">
    <source>
        <dbReference type="ARBA" id="ARBA00032005"/>
    </source>
</evidence>
<evidence type="ECO:0000256" key="2">
    <source>
        <dbReference type="ARBA" id="ARBA00003949"/>
    </source>
</evidence>
<dbReference type="Pfam" id="PF00383">
    <property type="entry name" value="dCMP_cyt_deam_1"/>
    <property type="match status" value="1"/>
</dbReference>
<reference evidence="16 17" key="1">
    <citation type="submission" date="2016-10" db="EMBL/GenBank/DDBJ databases">
        <authorList>
            <person name="de Groot N.N."/>
        </authorList>
    </citation>
    <scope>NUCLEOTIDE SEQUENCE [LARGE SCALE GENOMIC DNA]</scope>
    <source>
        <strain evidence="16 17">ATCC 51327</strain>
    </source>
</reference>
<dbReference type="NCBIfam" id="TIGR01354">
    <property type="entry name" value="cyt_deam_tetra"/>
    <property type="match status" value="1"/>
</dbReference>
<dbReference type="EMBL" id="FOTI01000005">
    <property type="protein sequence ID" value="SFL26131.1"/>
    <property type="molecule type" value="Genomic_DNA"/>
</dbReference>
<dbReference type="InterPro" id="IPR006262">
    <property type="entry name" value="Cyt_deam_tetra"/>
</dbReference>
<dbReference type="STRING" id="29563.SAMN02983006_00647"/>
<keyword evidence="17" id="KW-1185">Reference proteome</keyword>
<comment type="cofactor">
    <cofactor evidence="1 13 14">
        <name>Zn(2+)</name>
        <dbReference type="ChEBI" id="CHEBI:29105"/>
    </cofactor>
</comment>
<dbReference type="AlphaFoldDB" id="A0A1I4GAH6"/>
<dbReference type="InterPro" id="IPR050202">
    <property type="entry name" value="Cyt/Deoxycyt_deaminase"/>
</dbReference>
<evidence type="ECO:0000313" key="16">
    <source>
        <dbReference type="EMBL" id="SFL26131.1"/>
    </source>
</evidence>
<sequence>MEKKLKDKMFKLALTAQKNAYVPYSKFPLGAAVLTEDGSIYTGVNIENAAFGLTNCAERSAIFTAVSAGKQKIEALVLVSSTEHPITPCGSCRQVIKEFADQEIEIVMMTESGQELTMTSTELLPGAFTDDSMEKTREQIDEL</sequence>
<evidence type="ECO:0000256" key="4">
    <source>
        <dbReference type="ARBA" id="ARBA00012783"/>
    </source>
</evidence>
<dbReference type="PANTHER" id="PTHR11644:SF2">
    <property type="entry name" value="CYTIDINE DEAMINASE"/>
    <property type="match status" value="1"/>
</dbReference>
<dbReference type="GO" id="GO:0072527">
    <property type="term" value="P:pyrimidine-containing compound metabolic process"/>
    <property type="evidence" value="ECO:0007669"/>
    <property type="project" value="UniProtKB-ARBA"/>
</dbReference>
<evidence type="ECO:0000256" key="13">
    <source>
        <dbReference type="PIRSR" id="PIRSR606262-3"/>
    </source>
</evidence>
<evidence type="ECO:0000256" key="11">
    <source>
        <dbReference type="ARBA" id="ARBA00049558"/>
    </source>
</evidence>
<dbReference type="GO" id="GO:0042802">
    <property type="term" value="F:identical protein binding"/>
    <property type="evidence" value="ECO:0007669"/>
    <property type="project" value="UniProtKB-ARBA"/>
</dbReference>
<dbReference type="NCBIfam" id="NF004064">
    <property type="entry name" value="PRK05578.1"/>
    <property type="match status" value="1"/>
</dbReference>
<evidence type="ECO:0000256" key="8">
    <source>
        <dbReference type="ARBA" id="ARBA00022833"/>
    </source>
</evidence>
<evidence type="ECO:0000256" key="5">
    <source>
        <dbReference type="ARBA" id="ARBA00018266"/>
    </source>
</evidence>
<evidence type="ECO:0000313" key="17">
    <source>
        <dbReference type="Proteomes" id="UP000199006"/>
    </source>
</evidence>
<comment type="similarity">
    <text evidence="3 14">Belongs to the cytidine and deoxycytidylate deaminase family.</text>
</comment>
<feature type="binding site" evidence="13">
    <location>
        <position position="56"/>
    </location>
    <ligand>
        <name>Zn(2+)</name>
        <dbReference type="ChEBI" id="CHEBI:29105"/>
        <note>catalytic</note>
    </ligand>
</feature>
<dbReference type="InterPro" id="IPR016192">
    <property type="entry name" value="APOBEC/CMP_deaminase_Zn-bd"/>
</dbReference>
<evidence type="ECO:0000256" key="12">
    <source>
        <dbReference type="PIRSR" id="PIRSR606262-1"/>
    </source>
</evidence>